<dbReference type="NCBIfam" id="NF007429">
    <property type="entry name" value="PRK09974.1"/>
    <property type="match status" value="1"/>
</dbReference>
<dbReference type="EMBL" id="MLJW01006608">
    <property type="protein sequence ID" value="OIQ66430.1"/>
    <property type="molecule type" value="Genomic_DNA"/>
</dbReference>
<dbReference type="Pfam" id="PF15937">
    <property type="entry name" value="PrlF_antitoxin"/>
    <property type="match status" value="1"/>
</dbReference>
<dbReference type="InterPro" id="IPR031848">
    <property type="entry name" value="PrlF_antitoxin"/>
</dbReference>
<dbReference type="Gene3D" id="2.10.260.10">
    <property type="match status" value="1"/>
</dbReference>
<dbReference type="SUPFAM" id="SSF89447">
    <property type="entry name" value="AbrB/MazE/MraZ-like"/>
    <property type="match status" value="1"/>
</dbReference>
<sequence length="108" mass="11795">MLADLKVESTLTDKYQTTMPGVVRKALGLKKRDRISYTILPEGDVLLRRAPDAVEDPAIGAFLTFLAHDISHNPGHVRALDASLRAKLCELVDGVELDLDAALSPEDE</sequence>
<comment type="caution">
    <text evidence="1">The sequence shown here is derived from an EMBL/GenBank/DDBJ whole genome shotgun (WGS) entry which is preliminary data.</text>
</comment>
<accession>A0A1J5P5G2</accession>
<dbReference type="AlphaFoldDB" id="A0A1J5P5G2"/>
<dbReference type="GO" id="GO:0003700">
    <property type="term" value="F:DNA-binding transcription factor activity"/>
    <property type="evidence" value="ECO:0007669"/>
    <property type="project" value="InterPro"/>
</dbReference>
<name>A0A1J5P5G2_9ZZZZ</name>
<dbReference type="GO" id="GO:0097351">
    <property type="term" value="F:toxin sequestering activity"/>
    <property type="evidence" value="ECO:0007669"/>
    <property type="project" value="InterPro"/>
</dbReference>
<organism evidence="1">
    <name type="scientific">mine drainage metagenome</name>
    <dbReference type="NCBI Taxonomy" id="410659"/>
    <lineage>
        <taxon>unclassified sequences</taxon>
        <taxon>metagenomes</taxon>
        <taxon>ecological metagenomes</taxon>
    </lineage>
</organism>
<reference evidence="1" key="1">
    <citation type="submission" date="2016-10" db="EMBL/GenBank/DDBJ databases">
        <title>Sequence of Gallionella enrichment culture.</title>
        <authorList>
            <person name="Poehlein A."/>
            <person name="Muehling M."/>
            <person name="Daniel R."/>
        </authorList>
    </citation>
    <scope>NUCLEOTIDE SEQUENCE</scope>
</reference>
<dbReference type="InterPro" id="IPR037914">
    <property type="entry name" value="SpoVT-AbrB_sf"/>
</dbReference>
<evidence type="ECO:0000313" key="1">
    <source>
        <dbReference type="EMBL" id="OIQ66430.1"/>
    </source>
</evidence>
<protein>
    <submittedName>
        <fullName evidence="1">Antitoxin PrlF</fullName>
    </submittedName>
</protein>
<dbReference type="GO" id="GO:0001558">
    <property type="term" value="P:regulation of cell growth"/>
    <property type="evidence" value="ECO:0007669"/>
    <property type="project" value="InterPro"/>
</dbReference>
<gene>
    <name evidence="1" type="primary">prlF_3</name>
    <name evidence="1" type="ORF">GALL_520000</name>
</gene>
<proteinExistence type="predicted"/>